<dbReference type="NCBIfam" id="TIGR04183">
    <property type="entry name" value="Por_Secre_tail"/>
    <property type="match status" value="1"/>
</dbReference>
<dbReference type="SMART" id="SM00089">
    <property type="entry name" value="PKD"/>
    <property type="match status" value="3"/>
</dbReference>
<evidence type="ECO:0000259" key="2">
    <source>
        <dbReference type="SMART" id="SM00736"/>
    </source>
</evidence>
<dbReference type="Pfam" id="PF17957">
    <property type="entry name" value="Big_7"/>
    <property type="match status" value="3"/>
</dbReference>
<dbReference type="RefSeq" id="WP_163914416.1">
    <property type="nucleotide sequence ID" value="NZ_JAAGWD010000003.1"/>
</dbReference>
<dbReference type="GO" id="GO:0016020">
    <property type="term" value="C:membrane"/>
    <property type="evidence" value="ECO:0007669"/>
    <property type="project" value="InterPro"/>
</dbReference>
<dbReference type="InterPro" id="IPR035986">
    <property type="entry name" value="PKD_dom_sf"/>
</dbReference>
<dbReference type="GO" id="GO:0005509">
    <property type="term" value="F:calcium ion binding"/>
    <property type="evidence" value="ECO:0007669"/>
    <property type="project" value="InterPro"/>
</dbReference>
<feature type="domain" description="PKD/Chitinase" evidence="1">
    <location>
        <begin position="937"/>
        <end position="1026"/>
    </location>
</feature>
<feature type="domain" description="PKD/Chitinase" evidence="1">
    <location>
        <begin position="672"/>
        <end position="759"/>
    </location>
</feature>
<organism evidence="3 4">
    <name type="scientific">Pontibacter burrus</name>
    <dbReference type="NCBI Taxonomy" id="2704466"/>
    <lineage>
        <taxon>Bacteria</taxon>
        <taxon>Pseudomonadati</taxon>
        <taxon>Bacteroidota</taxon>
        <taxon>Cytophagia</taxon>
        <taxon>Cytophagales</taxon>
        <taxon>Hymenobacteraceae</taxon>
        <taxon>Pontibacter</taxon>
    </lineage>
</organism>
<dbReference type="SUPFAM" id="SSF81296">
    <property type="entry name" value="E set domains"/>
    <property type="match status" value="2"/>
</dbReference>
<dbReference type="EMBL" id="JAAGWD010000003">
    <property type="protein sequence ID" value="NEM97760.1"/>
    <property type="molecule type" value="Genomic_DNA"/>
</dbReference>
<comment type="caution">
    <text evidence="3">The sequence shown here is derived from an EMBL/GenBank/DDBJ whole genome shotgun (WGS) entry which is preliminary data.</text>
</comment>
<feature type="domain" description="PKD/Chitinase" evidence="1">
    <location>
        <begin position="1226"/>
        <end position="1313"/>
    </location>
</feature>
<dbReference type="InterPro" id="IPR026444">
    <property type="entry name" value="Secre_tail"/>
</dbReference>
<gene>
    <name evidence="3" type="ORF">GXP69_08645</name>
</gene>
<name>A0A6B3LVZ4_9BACT</name>
<dbReference type="Proteomes" id="UP000474777">
    <property type="component" value="Unassembled WGS sequence"/>
</dbReference>
<accession>A0A6B3LVZ4</accession>
<proteinExistence type="predicted"/>
<dbReference type="InterPro" id="IPR025141">
    <property type="entry name" value="DUF4082"/>
</dbReference>
<keyword evidence="4" id="KW-1185">Reference proteome</keyword>
<evidence type="ECO:0000313" key="3">
    <source>
        <dbReference type="EMBL" id="NEM97760.1"/>
    </source>
</evidence>
<dbReference type="Gene3D" id="2.60.40.10">
    <property type="entry name" value="Immunoglobulins"/>
    <property type="match status" value="8"/>
</dbReference>
<dbReference type="SUPFAM" id="SSF49299">
    <property type="entry name" value="PKD domain"/>
    <property type="match status" value="1"/>
</dbReference>
<dbReference type="SUPFAM" id="SSF52317">
    <property type="entry name" value="Class I glutamine amidotransferase-like"/>
    <property type="match status" value="1"/>
</dbReference>
<dbReference type="InterPro" id="IPR029062">
    <property type="entry name" value="Class_I_gatase-like"/>
</dbReference>
<dbReference type="InterPro" id="IPR014756">
    <property type="entry name" value="Ig_E-set"/>
</dbReference>
<feature type="domain" description="Dystroglycan-type cadherin-like" evidence="2">
    <location>
        <begin position="1132"/>
        <end position="1225"/>
    </location>
</feature>
<reference evidence="3 4" key="1">
    <citation type="submission" date="2020-02" db="EMBL/GenBank/DDBJ databases">
        <authorList>
            <person name="Kim M.K."/>
        </authorList>
    </citation>
    <scope>NUCLEOTIDE SEQUENCE [LARGE SCALE GENOMIC DNA]</scope>
    <source>
        <strain evidence="3 4">BT327</strain>
    </source>
</reference>
<sequence>MGVNFILLRINRYYLLWVVLIFLLIGFAAPLLASKVQLGTLHNSTLVVSLLSSDYKNGSGSNKNKLLTSVVDNSGTKFSKALAYNPIVSNGKSILVVSGASNKFSQYFTEILLAEGLNSYSSTDISSVTLDVLSTYDIVIVGNIPLTDAQVSVLSTWVNAGGILIASKPDAKLGTLLGISPDGGTLANSYLLVNTSTGPGKGIVNQTIQFQGVADLYNVNNGTNKLATLYSTASNSTNYPAVTARAVGNNGGVAVSFTYDLARSVVYTRQGNPQWAGQKRDGQPGPIRSDDQFYPDWIDLNKVMIPQADEQQRLLANIITLYLRKPVPRFWYLPRGLKAAVVMTGDDHGNGGTKARFNQYLQLSEDNSEQAVADWRAIRGTSYIYPLTPITDSEAKSFEQQGFEVALHLNTNCSNYTPTSLEQDFTTQLAEFKTRFPSVAAPSTNRTHCIAWSDWSTQPQVERPKGIRLDANYYYWPSPWVQNRPGMFTGSGIPMRFTDLQGGLIDVYQLTTQMTDESDQVFPFTIDQLLNKALGTEGYYGVFCANMHTDAATSSGSDAIIASAKARNVPVISSKQLLSWLDGRNGSSFSEMSWNGNELSFTVNVANGARNLEGMLPMTETTGKLVGLSVNGAAATYRIEVIKGIEYAFFPCRTGNYVATYNTSAPPNQAPVITITSPANNSTFDADASITIKTNASDTDGSVSKVEFYNGTNKLGEDLTSPYEFAWTKVAAGIHDITAKATDDKGAITTSAIVRVTVNAAPVMCPCSVFRSSDAPTGIMFNDGQGLQLGMKFRSSVNGFITGVRFYKQSGNTSTHTGQLYTSTGMLVGSVAFNNETASGWQQAEFSTPVAITANTTYIISYHSSNGQYAATNPYFTQAISNGPLRALVNGEDGPNGVYKYSSTPAFPNDNYLSANYWVDVVFTPDGEQGNKAPVISITAPANNTSFTAPASIAISASATDTDGLVSKVEFYNGNTKLGEDTEGSNGWNFTWTNVTAGNYTLTARATDDKGATTTSSAVNIAVNATDNRPPVLVTPISDQFATIGVAYSYTFNQNTFSDPDGDPLTYTVSLANGATLPSWLTFNSSTRTFSGTPPAGSQGQISINLLASDGRGGTANDNFLLTIGQAGNQAPVLASIGNKNVTELSLLTFTASATDDGLAGNSLSYSVTSSVTEATINPVTGVFSWTPTEAQGPGSYNFTIKVTDGELTDEETIVVQVTEANQVPVLAFVGNKEIGVGQILSFSLQGSDADLPKQTLTYSANKLPAGATLNSGTGQFSWAPTSKQVGSHKIIFRVSDGVSQSSESIVITVKSTPVTTAPVISGFSPSSGKAGDQVIISGTNFNEVSAVLFNGVSAAFNINGATSITAFVPAGATTGKISITSPGGTAISDAVFTVSGGTGAAPSVSIISPSNGSSFNSPATISIIANASDNDGAVTIVEFFQGSTKIGEDRDGTDGWSLAWNSVSAGNYALTCRATDNDGLTATSGVVNISVVNASSGPPSITSFSPTSGPVGERVIIIGNNLATANKVTFGPSNALFTVNSNGSLEAIVPTVNGKLPTSVKITVSTPGGNSTTTNKFIITPGATASMVSTLQQPALEQDNELAVYPNPFSEKATISIKLQRDSDYELRLYDYRGALVSILKQGDAKAGEQYDIEVNGSQLAKGLYLVRLQTKTGFKTTKLVLAK</sequence>
<feature type="domain" description="Dystroglycan-type cadherin-like" evidence="2">
    <location>
        <begin position="1032"/>
        <end position="1131"/>
    </location>
</feature>
<dbReference type="SUPFAM" id="SSF49313">
    <property type="entry name" value="Cadherin-like"/>
    <property type="match status" value="3"/>
</dbReference>
<dbReference type="SMART" id="SM00736">
    <property type="entry name" value="CADG"/>
    <property type="match status" value="2"/>
</dbReference>
<dbReference type="Pfam" id="PF18962">
    <property type="entry name" value="Por_Secre_tail"/>
    <property type="match status" value="1"/>
</dbReference>
<dbReference type="Pfam" id="PF13313">
    <property type="entry name" value="DUF4082"/>
    <property type="match status" value="1"/>
</dbReference>
<evidence type="ECO:0000313" key="4">
    <source>
        <dbReference type="Proteomes" id="UP000474777"/>
    </source>
</evidence>
<dbReference type="InterPro" id="IPR022409">
    <property type="entry name" value="PKD/Chitinase_dom"/>
</dbReference>
<protein>
    <submittedName>
        <fullName evidence="3">DUF4082 domain-containing protein</fullName>
    </submittedName>
</protein>
<dbReference type="Pfam" id="PF05345">
    <property type="entry name" value="He_PIG"/>
    <property type="match status" value="3"/>
</dbReference>
<dbReference type="InterPro" id="IPR006644">
    <property type="entry name" value="Cadg"/>
</dbReference>
<dbReference type="InterPro" id="IPR015919">
    <property type="entry name" value="Cadherin-like_sf"/>
</dbReference>
<dbReference type="InterPro" id="IPR013783">
    <property type="entry name" value="Ig-like_fold"/>
</dbReference>
<dbReference type="CDD" id="cd00102">
    <property type="entry name" value="IPT"/>
    <property type="match status" value="2"/>
</dbReference>
<dbReference type="CDD" id="cd03143">
    <property type="entry name" value="A4_beta-galactosidase_middle_domain"/>
    <property type="match status" value="1"/>
</dbReference>
<evidence type="ECO:0000259" key="1">
    <source>
        <dbReference type="SMART" id="SM00089"/>
    </source>
</evidence>